<comment type="similarity">
    <text evidence="1 4">Belongs to the N(4)/N(6)-methyltransferase family.</text>
</comment>
<keyword evidence="2 6" id="KW-0489">Methyltransferase</keyword>
<dbReference type="Proteomes" id="UP001408594">
    <property type="component" value="Unassembled WGS sequence"/>
</dbReference>
<dbReference type="RefSeq" id="WP_345552442.1">
    <property type="nucleotide sequence ID" value="NZ_BAABRT010000030.1"/>
</dbReference>
<dbReference type="EMBL" id="BAABRT010000030">
    <property type="protein sequence ID" value="GAA5526176.1"/>
    <property type="molecule type" value="Genomic_DNA"/>
</dbReference>
<name>A0ABP9WUK9_9GAMM</name>
<evidence type="ECO:0000259" key="5">
    <source>
        <dbReference type="Pfam" id="PF01555"/>
    </source>
</evidence>
<dbReference type="Gene3D" id="3.40.50.150">
    <property type="entry name" value="Vaccinia Virus protein VP39"/>
    <property type="match status" value="1"/>
</dbReference>
<comment type="caution">
    <text evidence="6">The sequence shown here is derived from an EMBL/GenBank/DDBJ whole genome shotgun (WGS) entry which is preliminary data.</text>
</comment>
<dbReference type="PROSITE" id="PS00092">
    <property type="entry name" value="N6_MTASE"/>
    <property type="match status" value="1"/>
</dbReference>
<keyword evidence="3" id="KW-0808">Transferase</keyword>
<accession>A0ABP9WUK9</accession>
<dbReference type="PRINTS" id="PR00508">
    <property type="entry name" value="S21N4MTFRASE"/>
</dbReference>
<dbReference type="Pfam" id="PF01555">
    <property type="entry name" value="N6_N4_Mtase"/>
    <property type="match status" value="1"/>
</dbReference>
<dbReference type="EC" id="2.1.1.-" evidence="4"/>
<evidence type="ECO:0000256" key="1">
    <source>
        <dbReference type="ARBA" id="ARBA00006594"/>
    </source>
</evidence>
<dbReference type="GO" id="GO:0008168">
    <property type="term" value="F:methyltransferase activity"/>
    <property type="evidence" value="ECO:0007669"/>
    <property type="project" value="UniProtKB-KW"/>
</dbReference>
<protein>
    <recommendedName>
        <fullName evidence="4">Methyltransferase</fullName>
        <ecNumber evidence="4">2.1.1.-</ecNumber>
    </recommendedName>
</protein>
<evidence type="ECO:0000256" key="4">
    <source>
        <dbReference type="RuleBase" id="RU362026"/>
    </source>
</evidence>
<dbReference type="InterPro" id="IPR002052">
    <property type="entry name" value="DNA_methylase_N6_adenine_CS"/>
</dbReference>
<keyword evidence="7" id="KW-1185">Reference proteome</keyword>
<evidence type="ECO:0000256" key="2">
    <source>
        <dbReference type="ARBA" id="ARBA00022603"/>
    </source>
</evidence>
<organism evidence="6 7">
    <name type="scientific">Microbulbifer aestuariivivens</name>
    <dbReference type="NCBI Taxonomy" id="1908308"/>
    <lineage>
        <taxon>Bacteria</taxon>
        <taxon>Pseudomonadati</taxon>
        <taxon>Pseudomonadota</taxon>
        <taxon>Gammaproteobacteria</taxon>
        <taxon>Cellvibrionales</taxon>
        <taxon>Microbulbiferaceae</taxon>
        <taxon>Microbulbifer</taxon>
    </lineage>
</organism>
<dbReference type="InterPro" id="IPR029063">
    <property type="entry name" value="SAM-dependent_MTases_sf"/>
</dbReference>
<evidence type="ECO:0000313" key="6">
    <source>
        <dbReference type="EMBL" id="GAA5526176.1"/>
    </source>
</evidence>
<dbReference type="SUPFAM" id="SSF53335">
    <property type="entry name" value="S-adenosyl-L-methionine-dependent methyltransferases"/>
    <property type="match status" value="1"/>
</dbReference>
<reference evidence="6 7" key="1">
    <citation type="submission" date="2024-02" db="EMBL/GenBank/DDBJ databases">
        <title>Microbulbifer aestuariivivens NBRC 112533.</title>
        <authorList>
            <person name="Ichikawa N."/>
            <person name="Katano-Makiyama Y."/>
            <person name="Hidaka K."/>
        </authorList>
    </citation>
    <scope>NUCLEOTIDE SEQUENCE [LARGE SCALE GENOMIC DNA]</scope>
    <source>
        <strain evidence="6 7">NBRC 112533</strain>
    </source>
</reference>
<evidence type="ECO:0000256" key="3">
    <source>
        <dbReference type="ARBA" id="ARBA00022679"/>
    </source>
</evidence>
<dbReference type="GO" id="GO:0032259">
    <property type="term" value="P:methylation"/>
    <property type="evidence" value="ECO:0007669"/>
    <property type="project" value="UniProtKB-KW"/>
</dbReference>
<evidence type="ECO:0000313" key="7">
    <source>
        <dbReference type="Proteomes" id="UP001408594"/>
    </source>
</evidence>
<gene>
    <name evidence="6" type="primary">hindIIIM</name>
    <name evidence="6" type="ORF">Maes01_02771</name>
</gene>
<sequence length="320" mass="36008">MNLNQAELELAPVNPEPNTKIDDTTFTFDYGYEHFRSSLLVHADCMEWLSLCPKDSIHAVVTDPPYGVKEYDFDQIEKRNDGNGGIWRIPPAFDGSNRSPLPRFTALNDKERQRLHRFFVEWSKLVTRACVPGAHIFVASNSFLSQLMFDAIIEGGLEYRGNVIRLVSTFRGGDRPKNFETEFPEVCSLPRGNFEPWGIFRKPLPKKMTVAECLREHKTGALRRISEDKPFLDVIQSERTPADEKAIASHPSLKPQSFMRQIVRASLPLGEGIVLDPFMGSGSTVAAAEAVGYSAIGLERYKDYFDLSLGAISKLHALKK</sequence>
<feature type="domain" description="DNA methylase N-4/N-6" evidence="5">
    <location>
        <begin position="57"/>
        <end position="308"/>
    </location>
</feature>
<proteinExistence type="inferred from homology"/>
<dbReference type="InterPro" id="IPR002941">
    <property type="entry name" value="DNA_methylase_N4/N6"/>
</dbReference>
<dbReference type="InterPro" id="IPR001091">
    <property type="entry name" value="RM_Methyltransferase"/>
</dbReference>